<dbReference type="SUPFAM" id="SSF52540">
    <property type="entry name" value="P-loop containing nucleoside triphosphate hydrolases"/>
    <property type="match status" value="1"/>
</dbReference>
<evidence type="ECO:0000313" key="11">
    <source>
        <dbReference type="Proteomes" id="UP000266622"/>
    </source>
</evidence>
<evidence type="ECO:0000256" key="1">
    <source>
        <dbReference type="ARBA" id="ARBA00009776"/>
    </source>
</evidence>
<keyword evidence="5 8" id="KW-0418">Kinase</keyword>
<dbReference type="EC" id="2.7.4.9" evidence="8"/>
<proteinExistence type="inferred from homology"/>
<gene>
    <name evidence="8" type="primary">tmk</name>
    <name evidence="10" type="ORF">BXU00_00230</name>
</gene>
<dbReference type="GO" id="GO:0006235">
    <property type="term" value="P:dTTP biosynthetic process"/>
    <property type="evidence" value="ECO:0007669"/>
    <property type="project" value="UniProtKB-UniRule"/>
</dbReference>
<dbReference type="NCBIfam" id="TIGR00041">
    <property type="entry name" value="DTMP_kinase"/>
    <property type="match status" value="1"/>
</dbReference>
<dbReference type="GO" id="GO:0006233">
    <property type="term" value="P:dTDP biosynthetic process"/>
    <property type="evidence" value="ECO:0007669"/>
    <property type="project" value="InterPro"/>
</dbReference>
<dbReference type="Pfam" id="PF02223">
    <property type="entry name" value="Thymidylate_kin"/>
    <property type="match status" value="1"/>
</dbReference>
<evidence type="ECO:0000256" key="4">
    <source>
        <dbReference type="ARBA" id="ARBA00022741"/>
    </source>
</evidence>
<evidence type="ECO:0000256" key="5">
    <source>
        <dbReference type="ARBA" id="ARBA00022777"/>
    </source>
</evidence>
<dbReference type="InterPro" id="IPR018094">
    <property type="entry name" value="Thymidylate_kinase"/>
</dbReference>
<evidence type="ECO:0000313" key="10">
    <source>
        <dbReference type="EMBL" id="RIB35524.1"/>
    </source>
</evidence>
<dbReference type="EMBL" id="MWMI01000001">
    <property type="protein sequence ID" value="RIB35524.1"/>
    <property type="molecule type" value="Genomic_DNA"/>
</dbReference>
<comment type="caution">
    <text evidence="10">The sequence shown here is derived from an EMBL/GenBank/DDBJ whole genome shotgun (WGS) entry which is preliminary data.</text>
</comment>
<dbReference type="InterPro" id="IPR027417">
    <property type="entry name" value="P-loop_NTPase"/>
</dbReference>
<dbReference type="GO" id="GO:0005737">
    <property type="term" value="C:cytoplasm"/>
    <property type="evidence" value="ECO:0007669"/>
    <property type="project" value="TreeGrafter"/>
</dbReference>
<comment type="catalytic activity">
    <reaction evidence="7 8">
        <text>dTMP + ATP = dTDP + ADP</text>
        <dbReference type="Rhea" id="RHEA:13517"/>
        <dbReference type="ChEBI" id="CHEBI:30616"/>
        <dbReference type="ChEBI" id="CHEBI:58369"/>
        <dbReference type="ChEBI" id="CHEBI:63528"/>
        <dbReference type="ChEBI" id="CHEBI:456216"/>
        <dbReference type="EC" id="2.7.4.9"/>
    </reaction>
</comment>
<dbReference type="Gene3D" id="3.40.50.300">
    <property type="entry name" value="P-loop containing nucleotide triphosphate hydrolases"/>
    <property type="match status" value="1"/>
</dbReference>
<evidence type="ECO:0000259" key="9">
    <source>
        <dbReference type="Pfam" id="PF02223"/>
    </source>
</evidence>
<feature type="binding site" evidence="8">
    <location>
        <begin position="7"/>
        <end position="14"/>
    </location>
    <ligand>
        <name>ATP</name>
        <dbReference type="ChEBI" id="CHEBI:30616"/>
    </ligand>
</feature>
<organism evidence="10 11">
    <name type="scientific">Candidatus Nanoclepta minutus</name>
    <dbReference type="NCBI Taxonomy" id="1940235"/>
    <lineage>
        <taxon>Archaea</taxon>
        <taxon>Nanobdellota</taxon>
        <taxon>Candidatus Nanoclepta</taxon>
    </lineage>
</organism>
<dbReference type="InterPro" id="IPR039430">
    <property type="entry name" value="Thymidylate_kin-like_dom"/>
</dbReference>
<keyword evidence="4 8" id="KW-0547">Nucleotide-binding</keyword>
<protein>
    <recommendedName>
        <fullName evidence="8">Probable thymidylate kinase</fullName>
        <ecNumber evidence="8">2.7.4.9</ecNumber>
    </recommendedName>
    <alternativeName>
        <fullName evidence="8">dTMP kinase</fullName>
    </alternativeName>
</protein>
<dbReference type="HAMAP" id="MF_00165">
    <property type="entry name" value="Thymidylate_kinase"/>
    <property type="match status" value="1"/>
</dbReference>
<accession>A0A397WN62</accession>
<evidence type="ECO:0000256" key="2">
    <source>
        <dbReference type="ARBA" id="ARBA00022679"/>
    </source>
</evidence>
<evidence type="ECO:0000256" key="6">
    <source>
        <dbReference type="ARBA" id="ARBA00022840"/>
    </source>
</evidence>
<evidence type="ECO:0000256" key="3">
    <source>
        <dbReference type="ARBA" id="ARBA00022727"/>
    </source>
</evidence>
<dbReference type="PANTHER" id="PTHR10344">
    <property type="entry name" value="THYMIDYLATE KINASE"/>
    <property type="match status" value="1"/>
</dbReference>
<dbReference type="CDD" id="cd01672">
    <property type="entry name" value="TMPK"/>
    <property type="match status" value="1"/>
</dbReference>
<evidence type="ECO:0000256" key="7">
    <source>
        <dbReference type="ARBA" id="ARBA00048743"/>
    </source>
</evidence>
<name>A0A397WN62_9ARCH</name>
<dbReference type="GO" id="GO:0004798">
    <property type="term" value="F:dTMP kinase activity"/>
    <property type="evidence" value="ECO:0007669"/>
    <property type="project" value="UniProtKB-UniRule"/>
</dbReference>
<dbReference type="Proteomes" id="UP000266622">
    <property type="component" value="Unassembled WGS sequence"/>
</dbReference>
<dbReference type="PANTHER" id="PTHR10344:SF4">
    <property type="entry name" value="UMP-CMP KINASE 2, MITOCHONDRIAL"/>
    <property type="match status" value="1"/>
</dbReference>
<sequence>MLIVIEGIDGCGKTTIAELLKNILENKGYKVYLTKEPFRSDIKAIIKSIIEKKHDLNENFGKALSLLFAADRQIHQLEIKDKISKGFIVILDRYYHSSYTYQLLYKGVTLDFLEKINSSLLKPDYVFILDVPVDVAIERLMKRGITTEYERKDFLEKVRENYLKLKEILKEEKIFIINNNRNPEETIRDILSIIGIK</sequence>
<keyword evidence="3 8" id="KW-0545">Nucleotide biosynthesis</keyword>
<dbReference type="GO" id="GO:0005524">
    <property type="term" value="F:ATP binding"/>
    <property type="evidence" value="ECO:0007669"/>
    <property type="project" value="UniProtKB-UniRule"/>
</dbReference>
<evidence type="ECO:0000256" key="8">
    <source>
        <dbReference type="HAMAP-Rule" id="MF_00165"/>
    </source>
</evidence>
<feature type="domain" description="Thymidylate kinase-like" evidence="9">
    <location>
        <begin position="5"/>
        <end position="190"/>
    </location>
</feature>
<reference evidence="10 11" key="1">
    <citation type="journal article" date="2018" name="Syst. Appl. Microbiol.">
        <title>A new symbiotic nanoarchaeote (Candidatus Nanoclepta minutus) and its host (Zestosphaera tikiterensis gen. nov., sp. nov.) from a New Zealand hot spring.</title>
        <authorList>
            <person name="St John E."/>
            <person name="Liu Y."/>
            <person name="Podar M."/>
            <person name="Stott M.B."/>
            <person name="Meneghin J."/>
            <person name="Chen Z."/>
            <person name="Lagutin K."/>
            <person name="Mitchell K."/>
            <person name="Reysenbach A.L."/>
        </authorList>
    </citation>
    <scope>NUCLEOTIDE SEQUENCE [LARGE SCALE GENOMIC DNA]</scope>
    <source>
        <strain evidence="10">NZ3</strain>
    </source>
</reference>
<keyword evidence="2 8" id="KW-0808">Transferase</keyword>
<keyword evidence="6 8" id="KW-0067">ATP-binding</keyword>
<dbReference type="GO" id="GO:0006227">
    <property type="term" value="P:dUDP biosynthetic process"/>
    <property type="evidence" value="ECO:0007669"/>
    <property type="project" value="TreeGrafter"/>
</dbReference>
<comment type="similarity">
    <text evidence="1 8">Belongs to the thymidylate kinase family.</text>
</comment>
<dbReference type="AlphaFoldDB" id="A0A397WN62"/>